<dbReference type="Proteomes" id="UP000826656">
    <property type="component" value="Unassembled WGS sequence"/>
</dbReference>
<evidence type="ECO:0000256" key="1">
    <source>
        <dbReference type="SAM" id="MobiDB-lite"/>
    </source>
</evidence>
<dbReference type="Pfam" id="PF24626">
    <property type="entry name" value="SH3_Tf2-1"/>
    <property type="match status" value="1"/>
</dbReference>
<gene>
    <name evidence="3" type="ORF">KY290_030876</name>
</gene>
<comment type="caution">
    <text evidence="3">The sequence shown here is derived from an EMBL/GenBank/DDBJ whole genome shotgun (WGS) entry which is preliminary data.</text>
</comment>
<feature type="region of interest" description="Disordered" evidence="1">
    <location>
        <begin position="26"/>
        <end position="51"/>
    </location>
</feature>
<feature type="domain" description="Tf2-1-like SH3-like" evidence="2">
    <location>
        <begin position="76"/>
        <end position="127"/>
    </location>
</feature>
<evidence type="ECO:0000313" key="3">
    <source>
        <dbReference type="EMBL" id="KAH0742883.1"/>
    </source>
</evidence>
<keyword evidence="4" id="KW-1185">Reference proteome</keyword>
<evidence type="ECO:0000313" key="4">
    <source>
        <dbReference type="Proteomes" id="UP000826656"/>
    </source>
</evidence>
<dbReference type="SUPFAM" id="SSF54160">
    <property type="entry name" value="Chromo domain-like"/>
    <property type="match status" value="1"/>
</dbReference>
<evidence type="ECO:0000259" key="2">
    <source>
        <dbReference type="Pfam" id="PF24626"/>
    </source>
</evidence>
<sequence length="271" mass="29968">MDRRSGSTHSWSAICGTMLVSRSEATRKSPFELATGQQPNTPQSLPVDSGLKSSGAYHVAKSWEEQVDLARSYLDKAAQKMKKFADRKRRPVDYRIGDRAGKISFRVDMPNHLKIHPVFHASQLKPYFEDAKDKDRGQIGRAQIFITPPAVDKQIEAIIDHQLKGTTPEEATWEKYEDLWQFRDKVHSYLQVCGVGVVAKSGGGTCTAPQGATLNSSSSEAKADSRCASAGLKRRVNYSPAFGVNLETLEEHVGALTFSQKWGPTEGTRLT</sequence>
<dbReference type="EMBL" id="JAIVGD010000023">
    <property type="protein sequence ID" value="KAH0742883.1"/>
    <property type="molecule type" value="Genomic_DNA"/>
</dbReference>
<protein>
    <recommendedName>
        <fullName evidence="2">Tf2-1-like SH3-like domain-containing protein</fullName>
    </recommendedName>
</protein>
<reference evidence="3 4" key="1">
    <citation type="journal article" date="2021" name="bioRxiv">
        <title>Chromosome-scale and haplotype-resolved genome assembly of a tetraploid potato cultivar.</title>
        <authorList>
            <person name="Sun H."/>
            <person name="Jiao W.-B."/>
            <person name="Krause K."/>
            <person name="Campoy J.A."/>
            <person name="Goel M."/>
            <person name="Folz-Donahue K."/>
            <person name="Kukat C."/>
            <person name="Huettel B."/>
            <person name="Schneeberger K."/>
        </authorList>
    </citation>
    <scope>NUCLEOTIDE SEQUENCE [LARGE SCALE GENOMIC DNA]</scope>
    <source>
        <strain evidence="3">SolTubOtavaFocal</strain>
        <tissue evidence="3">Leaves</tissue>
    </source>
</reference>
<feature type="compositionally biased region" description="Polar residues" evidence="1">
    <location>
        <begin position="35"/>
        <end position="46"/>
    </location>
</feature>
<dbReference type="InterPro" id="IPR016197">
    <property type="entry name" value="Chromo-like_dom_sf"/>
</dbReference>
<dbReference type="InterPro" id="IPR056924">
    <property type="entry name" value="SH3_Tf2-1"/>
</dbReference>
<organism evidence="3 4">
    <name type="scientific">Solanum tuberosum</name>
    <name type="common">Potato</name>
    <dbReference type="NCBI Taxonomy" id="4113"/>
    <lineage>
        <taxon>Eukaryota</taxon>
        <taxon>Viridiplantae</taxon>
        <taxon>Streptophyta</taxon>
        <taxon>Embryophyta</taxon>
        <taxon>Tracheophyta</taxon>
        <taxon>Spermatophyta</taxon>
        <taxon>Magnoliopsida</taxon>
        <taxon>eudicotyledons</taxon>
        <taxon>Gunneridae</taxon>
        <taxon>Pentapetalae</taxon>
        <taxon>asterids</taxon>
        <taxon>lamiids</taxon>
        <taxon>Solanales</taxon>
        <taxon>Solanaceae</taxon>
        <taxon>Solanoideae</taxon>
        <taxon>Solaneae</taxon>
        <taxon>Solanum</taxon>
    </lineage>
</organism>
<proteinExistence type="predicted"/>
<name>A0ABQ7U8U5_SOLTU</name>
<accession>A0ABQ7U8U5</accession>